<dbReference type="EMBL" id="CP027806">
    <property type="protein sequence ID" value="AXJ00402.1"/>
    <property type="molecule type" value="Genomic_DNA"/>
</dbReference>
<dbReference type="RefSeq" id="WP_114983679.1">
    <property type="nucleotide sequence ID" value="NZ_CP027806.1"/>
</dbReference>
<organism evidence="1 2">
    <name type="scientific">Cyclonatronum proteinivorum</name>
    <dbReference type="NCBI Taxonomy" id="1457365"/>
    <lineage>
        <taxon>Bacteria</taxon>
        <taxon>Pseudomonadati</taxon>
        <taxon>Balneolota</taxon>
        <taxon>Balneolia</taxon>
        <taxon>Balneolales</taxon>
        <taxon>Cyclonatronaceae</taxon>
        <taxon>Cyclonatronum</taxon>
    </lineage>
</organism>
<dbReference type="KEGG" id="cprv:CYPRO_1137"/>
<sequence length="159" mass="18943">MFSFFKRRKADSKSAQKKASKPELRYEIRIEGREKPLFERALQLYIFVHHMPHDKLPPELAEQMRHTSNAVYSLIFHWLRDGKPSVEYMDFLNEKVTELRKLSPEQAARFDIPPDQLQHIELQHIVRMRFLDEDREHPVYIRYVKAQGLCMHNVGTPSA</sequence>
<gene>
    <name evidence="1" type="ORF">CYPRO_1137</name>
</gene>
<proteinExistence type="predicted"/>
<protein>
    <submittedName>
        <fullName evidence="1">Uncharacterized protein</fullName>
    </submittedName>
</protein>
<accession>A0A345UIV0</accession>
<name>A0A345UIV0_9BACT</name>
<keyword evidence="2" id="KW-1185">Reference proteome</keyword>
<dbReference type="AlphaFoldDB" id="A0A345UIV0"/>
<evidence type="ECO:0000313" key="2">
    <source>
        <dbReference type="Proteomes" id="UP000254808"/>
    </source>
</evidence>
<dbReference type="Proteomes" id="UP000254808">
    <property type="component" value="Chromosome"/>
</dbReference>
<reference evidence="1 2" key="1">
    <citation type="submission" date="2018-03" db="EMBL/GenBank/DDBJ databases">
        <title>Phenotypic and genomic properties of Cyclonatronum proteinivorum gen. nov., sp. nov., a haloalkaliphilic bacteroidete from soda lakes possessing Na+-translocating rhodopsin.</title>
        <authorList>
            <person name="Toshchakov S.V."/>
            <person name="Korzhenkov A."/>
            <person name="Samarov N.I."/>
            <person name="Kublanov I.V."/>
            <person name="Muntyan M.S."/>
            <person name="Sorokin D.Y."/>
        </authorList>
    </citation>
    <scope>NUCLEOTIDE SEQUENCE [LARGE SCALE GENOMIC DNA]</scope>
    <source>
        <strain evidence="1 2">Omega</strain>
    </source>
</reference>
<evidence type="ECO:0000313" key="1">
    <source>
        <dbReference type="EMBL" id="AXJ00402.1"/>
    </source>
</evidence>